<proteinExistence type="predicted"/>
<sequence length="71" mass="7516">MHPRSLNSPRPILLNFVGLLLQTPAPFDCIPLPGHGHVILSKKDPAADQPVVNGELGVGPVLVYQIGTGEI</sequence>
<evidence type="ECO:0000313" key="2">
    <source>
        <dbReference type="EMBL" id="KAA1129041.1"/>
    </source>
</evidence>
<dbReference type="Proteomes" id="UP000325313">
    <property type="component" value="Unassembled WGS sequence"/>
</dbReference>
<name>A0A5B0RT25_PUCGR</name>
<protein>
    <submittedName>
        <fullName evidence="2">Squalene epoxidase</fullName>
    </submittedName>
</protein>
<feature type="signal peptide" evidence="1">
    <location>
        <begin position="1"/>
        <end position="29"/>
    </location>
</feature>
<dbReference type="AlphaFoldDB" id="A0A5B0RT25"/>
<accession>A0A5B0RT25</accession>
<gene>
    <name evidence="2" type="primary">ERG1_5</name>
    <name evidence="2" type="ORF">PGTUg99_025745</name>
</gene>
<comment type="caution">
    <text evidence="2">The sequence shown here is derived from an EMBL/GenBank/DDBJ whole genome shotgun (WGS) entry which is preliminary data.</text>
</comment>
<evidence type="ECO:0000313" key="3">
    <source>
        <dbReference type="Proteomes" id="UP000325313"/>
    </source>
</evidence>
<feature type="chain" id="PRO_5023003291" evidence="1">
    <location>
        <begin position="30"/>
        <end position="71"/>
    </location>
</feature>
<reference evidence="2 3" key="1">
    <citation type="submission" date="2019-05" db="EMBL/GenBank/DDBJ databases">
        <title>Emergence of the Ug99 lineage of the wheat stem rust pathogen through somatic hybridization.</title>
        <authorList>
            <person name="Li F."/>
            <person name="Upadhyaya N.M."/>
            <person name="Sperschneider J."/>
            <person name="Matny O."/>
            <person name="Nguyen-Phuc H."/>
            <person name="Mago R."/>
            <person name="Raley C."/>
            <person name="Miller M.E."/>
            <person name="Silverstein K.A.T."/>
            <person name="Henningsen E."/>
            <person name="Hirsch C.D."/>
            <person name="Visser B."/>
            <person name="Pretorius Z.A."/>
            <person name="Steffenson B.J."/>
            <person name="Schwessinger B."/>
            <person name="Dodds P.N."/>
            <person name="Figueroa M."/>
        </authorList>
    </citation>
    <scope>NUCLEOTIDE SEQUENCE [LARGE SCALE GENOMIC DNA]</scope>
    <source>
        <strain evidence="2 3">Ug99</strain>
    </source>
</reference>
<keyword evidence="1" id="KW-0732">Signal</keyword>
<dbReference type="EMBL" id="VDEP01000138">
    <property type="protein sequence ID" value="KAA1129041.1"/>
    <property type="molecule type" value="Genomic_DNA"/>
</dbReference>
<evidence type="ECO:0000256" key="1">
    <source>
        <dbReference type="SAM" id="SignalP"/>
    </source>
</evidence>
<organism evidence="2 3">
    <name type="scientific">Puccinia graminis f. sp. tritici</name>
    <dbReference type="NCBI Taxonomy" id="56615"/>
    <lineage>
        <taxon>Eukaryota</taxon>
        <taxon>Fungi</taxon>
        <taxon>Dikarya</taxon>
        <taxon>Basidiomycota</taxon>
        <taxon>Pucciniomycotina</taxon>
        <taxon>Pucciniomycetes</taxon>
        <taxon>Pucciniales</taxon>
        <taxon>Pucciniaceae</taxon>
        <taxon>Puccinia</taxon>
    </lineage>
</organism>